<keyword evidence="3" id="KW-1185">Reference proteome</keyword>
<feature type="compositionally biased region" description="Basic and acidic residues" evidence="1">
    <location>
        <begin position="13"/>
        <end position="28"/>
    </location>
</feature>
<dbReference type="EMBL" id="LSSM01001498">
    <property type="protein sequence ID" value="OMJ26289.1"/>
    <property type="molecule type" value="Genomic_DNA"/>
</dbReference>
<organism evidence="2 3">
    <name type="scientific">Smittium culicis</name>
    <dbReference type="NCBI Taxonomy" id="133412"/>
    <lineage>
        <taxon>Eukaryota</taxon>
        <taxon>Fungi</taxon>
        <taxon>Fungi incertae sedis</taxon>
        <taxon>Zoopagomycota</taxon>
        <taxon>Kickxellomycotina</taxon>
        <taxon>Harpellomycetes</taxon>
        <taxon>Harpellales</taxon>
        <taxon>Legeriomycetaceae</taxon>
        <taxon>Smittium</taxon>
    </lineage>
</organism>
<dbReference type="AlphaFoldDB" id="A0A1R1YHC2"/>
<comment type="caution">
    <text evidence="2">The sequence shown here is derived from an EMBL/GenBank/DDBJ whole genome shotgun (WGS) entry which is preliminary data.</text>
</comment>
<evidence type="ECO:0000313" key="3">
    <source>
        <dbReference type="Proteomes" id="UP000187429"/>
    </source>
</evidence>
<dbReference type="SUPFAM" id="SSF50630">
    <property type="entry name" value="Acid proteases"/>
    <property type="match status" value="1"/>
</dbReference>
<proteinExistence type="predicted"/>
<dbReference type="Pfam" id="PF08284">
    <property type="entry name" value="RVP_2"/>
    <property type="match status" value="1"/>
</dbReference>
<evidence type="ECO:0000256" key="1">
    <source>
        <dbReference type="SAM" id="MobiDB-lite"/>
    </source>
</evidence>
<sequence length="823" mass="93657">MTSETNNQIPVTTEKHQEQIEASKDRITLRQKPLSGQENPQQNGAQRGGSLNDLFSALTVSDTENTTKYTERDKKNSEETSDFSDIEDSEKVIPMPKPGIPEAPYFDGLDVEPFLRSMKSLAIKSGITGLRNWKYLKEFMIETYRNKELNKFKIKDLDNLVSREWNYCNSFSLINEFKVVARELIKHNLISEDVVVSKLSKILPGSYIKAGLLAQGDRAGTNMFITLEEAVKFTQKCFTLLEKGKEYNVSNEPVYPRSTILSSSRASENKLCVYCDKNWHPRMDCERLRNDMDKKRVKINSENNICFYDGTPINTNYWKGGMESLVKKGFTTHLCTMEGISESYTDELADYNSFERDFEESEIEVLMTKRKTEKELDRDIKNTKFGREVYERKPPGGKSEVGEIFQETTAKDKSVRTIGSKLTLPNIDQSKNSDLLEQTLNLTIPITIRQLVTSNPEYRKDLMELIKLRRVPIEKDEPSKNKENKSILQISDIIKSSKLIKAKGKICGYPVTFTFDTGSMLNLVTKDLIDKMKHRGINLKCDPASYSLKGIYGNYVSTSTEIPDCPIEIEGSQTKAHLVVTESDSFEVLLGMPWIRGVRLSSTIKENGMADFTISSNIDDSKYSFEINIDDANDSMKPQYGVNTLSLVKEFGINPYDIMPVEIQKNYSLTVYKSVKRKIKPVSTQIPDVYSKSPGILEINKNVPMEIKDEPTELEMNNIRINKEYLTVEEQIYMKNELLKIKGVFACKPAHMGCLKSIVEPPIKVHTVPHTPWNFRPIPIPYSMKNEVIKFIKEKVENGILEPGTSAYANRTDEDDAVADGGH</sequence>
<feature type="compositionally biased region" description="Polar residues" evidence="1">
    <location>
        <begin position="34"/>
        <end position="45"/>
    </location>
</feature>
<feature type="compositionally biased region" description="Acidic residues" evidence="1">
    <location>
        <begin position="79"/>
        <end position="88"/>
    </location>
</feature>
<evidence type="ECO:0000313" key="2">
    <source>
        <dbReference type="EMBL" id="OMJ26289.1"/>
    </source>
</evidence>
<protein>
    <submittedName>
        <fullName evidence="2">Uncharacterized protein</fullName>
    </submittedName>
</protein>
<dbReference type="InterPro" id="IPR021109">
    <property type="entry name" value="Peptidase_aspartic_dom_sf"/>
</dbReference>
<dbReference type="CDD" id="cd00303">
    <property type="entry name" value="retropepsin_like"/>
    <property type="match status" value="1"/>
</dbReference>
<dbReference type="Gene3D" id="2.40.70.10">
    <property type="entry name" value="Acid Proteases"/>
    <property type="match status" value="1"/>
</dbReference>
<reference evidence="3" key="1">
    <citation type="submission" date="2017-01" db="EMBL/GenBank/DDBJ databases">
        <authorList>
            <person name="Wang Y."/>
            <person name="White M."/>
            <person name="Kvist S."/>
            <person name="Moncalvo J.-M."/>
        </authorList>
    </citation>
    <scope>NUCLEOTIDE SEQUENCE [LARGE SCALE GENOMIC DNA]</scope>
    <source>
        <strain evidence="3">ID-206-W2</strain>
    </source>
</reference>
<gene>
    <name evidence="2" type="ORF">AYI69_g4030</name>
</gene>
<dbReference type="OrthoDB" id="5599163at2759"/>
<name>A0A1R1YHC2_9FUNG</name>
<dbReference type="Proteomes" id="UP000187429">
    <property type="component" value="Unassembled WGS sequence"/>
</dbReference>
<feature type="compositionally biased region" description="Polar residues" evidence="1">
    <location>
        <begin position="1"/>
        <end position="11"/>
    </location>
</feature>
<feature type="compositionally biased region" description="Polar residues" evidence="1">
    <location>
        <begin position="58"/>
        <end position="68"/>
    </location>
</feature>
<feature type="compositionally biased region" description="Basic and acidic residues" evidence="1">
    <location>
        <begin position="69"/>
        <end position="78"/>
    </location>
</feature>
<accession>A0A1R1YHC2</accession>
<feature type="region of interest" description="Disordered" evidence="1">
    <location>
        <begin position="1"/>
        <end position="94"/>
    </location>
</feature>